<dbReference type="InterPro" id="IPR043968">
    <property type="entry name" value="SGNH"/>
</dbReference>
<reference evidence="5 6" key="1">
    <citation type="submission" date="2018-05" db="EMBL/GenBank/DDBJ databases">
        <title>Genetic diversity of glacier-inhabiting Cryobacterium bacteria in China and description of Cryobacterium mengkeensis sp. nov. and Arthrobacter glacialis sp. nov.</title>
        <authorList>
            <person name="Liu Q."/>
            <person name="Xin Y.-H."/>
        </authorList>
    </citation>
    <scope>NUCLEOTIDE SEQUENCE [LARGE SCALE GENOMIC DNA]</scope>
    <source>
        <strain evidence="5 6">SK-1</strain>
    </source>
</reference>
<keyword evidence="6" id="KW-1185">Reference proteome</keyword>
<feature type="transmembrane region" description="Helical" evidence="2">
    <location>
        <begin position="223"/>
        <end position="242"/>
    </location>
</feature>
<dbReference type="GO" id="GO:0016020">
    <property type="term" value="C:membrane"/>
    <property type="evidence" value="ECO:0007669"/>
    <property type="project" value="TreeGrafter"/>
</dbReference>
<evidence type="ECO:0000256" key="1">
    <source>
        <dbReference type="SAM" id="MobiDB-lite"/>
    </source>
</evidence>
<feature type="domain" description="SGNH" evidence="4">
    <location>
        <begin position="614"/>
        <end position="837"/>
    </location>
</feature>
<name>A0A317ZRJ4_9MICO</name>
<evidence type="ECO:0000259" key="3">
    <source>
        <dbReference type="Pfam" id="PF01757"/>
    </source>
</evidence>
<evidence type="ECO:0000256" key="2">
    <source>
        <dbReference type="SAM" id="Phobius"/>
    </source>
</evidence>
<evidence type="ECO:0000313" key="6">
    <source>
        <dbReference type="Proteomes" id="UP000246722"/>
    </source>
</evidence>
<keyword evidence="5" id="KW-0808">Transferase</keyword>
<feature type="domain" description="Acyltransferase 3" evidence="3">
    <location>
        <begin position="157"/>
        <end position="486"/>
    </location>
</feature>
<feature type="transmembrane region" description="Helical" evidence="2">
    <location>
        <begin position="323"/>
        <end position="341"/>
    </location>
</feature>
<dbReference type="Pfam" id="PF19040">
    <property type="entry name" value="SGNH"/>
    <property type="match status" value="1"/>
</dbReference>
<feature type="transmembrane region" description="Helical" evidence="2">
    <location>
        <begin position="410"/>
        <end position="428"/>
    </location>
</feature>
<dbReference type="Proteomes" id="UP000246722">
    <property type="component" value="Unassembled WGS sequence"/>
</dbReference>
<dbReference type="PANTHER" id="PTHR23028:SF53">
    <property type="entry name" value="ACYL_TRANSF_3 DOMAIN-CONTAINING PROTEIN"/>
    <property type="match status" value="1"/>
</dbReference>
<keyword evidence="2" id="KW-1133">Transmembrane helix</keyword>
<accession>A0A317ZRJ4</accession>
<keyword evidence="2" id="KW-0812">Transmembrane</keyword>
<feature type="transmembrane region" description="Helical" evidence="2">
    <location>
        <begin position="182"/>
        <end position="202"/>
    </location>
</feature>
<dbReference type="InterPro" id="IPR050879">
    <property type="entry name" value="Acyltransferase_3"/>
</dbReference>
<evidence type="ECO:0000259" key="4">
    <source>
        <dbReference type="Pfam" id="PF19040"/>
    </source>
</evidence>
<gene>
    <name evidence="5" type="ORF">CTB96_11580</name>
</gene>
<keyword evidence="2" id="KW-0472">Membrane</keyword>
<feature type="region of interest" description="Disordered" evidence="1">
    <location>
        <begin position="1"/>
        <end position="154"/>
    </location>
</feature>
<feature type="compositionally biased region" description="Low complexity" evidence="1">
    <location>
        <begin position="112"/>
        <end position="143"/>
    </location>
</feature>
<dbReference type="GO" id="GO:0009103">
    <property type="term" value="P:lipopolysaccharide biosynthetic process"/>
    <property type="evidence" value="ECO:0007669"/>
    <property type="project" value="TreeGrafter"/>
</dbReference>
<feature type="transmembrane region" description="Helical" evidence="2">
    <location>
        <begin position="527"/>
        <end position="545"/>
    </location>
</feature>
<dbReference type="Pfam" id="PF01757">
    <property type="entry name" value="Acyl_transf_3"/>
    <property type="match status" value="1"/>
</dbReference>
<dbReference type="GO" id="GO:0016747">
    <property type="term" value="F:acyltransferase activity, transferring groups other than amino-acyl groups"/>
    <property type="evidence" value="ECO:0007669"/>
    <property type="project" value="InterPro"/>
</dbReference>
<comment type="caution">
    <text evidence="5">The sequence shown here is derived from an EMBL/GenBank/DDBJ whole genome shotgun (WGS) entry which is preliminary data.</text>
</comment>
<feature type="transmembrane region" description="Helical" evidence="2">
    <location>
        <begin position="294"/>
        <end position="311"/>
    </location>
</feature>
<evidence type="ECO:0000313" key="5">
    <source>
        <dbReference type="EMBL" id="PXA67374.1"/>
    </source>
</evidence>
<dbReference type="EMBL" id="QHLY01000012">
    <property type="protein sequence ID" value="PXA67374.1"/>
    <property type="molecule type" value="Genomic_DNA"/>
</dbReference>
<feature type="transmembrane region" description="Helical" evidence="2">
    <location>
        <begin position="361"/>
        <end position="377"/>
    </location>
</feature>
<feature type="transmembrane region" description="Helical" evidence="2">
    <location>
        <begin position="384"/>
        <end position="404"/>
    </location>
</feature>
<dbReference type="InterPro" id="IPR002656">
    <property type="entry name" value="Acyl_transf_3_dom"/>
</dbReference>
<dbReference type="OrthoDB" id="3404679at2"/>
<keyword evidence="5" id="KW-0012">Acyltransferase</keyword>
<dbReference type="AlphaFoldDB" id="A0A317ZRJ4"/>
<feature type="compositionally biased region" description="Low complexity" evidence="1">
    <location>
        <begin position="1"/>
        <end position="32"/>
    </location>
</feature>
<organism evidence="5 6">
    <name type="scientific">Cryobacterium arcticum</name>
    <dbReference type="NCBI Taxonomy" id="670052"/>
    <lineage>
        <taxon>Bacteria</taxon>
        <taxon>Bacillati</taxon>
        <taxon>Actinomycetota</taxon>
        <taxon>Actinomycetes</taxon>
        <taxon>Micrococcales</taxon>
        <taxon>Microbacteriaceae</taxon>
        <taxon>Cryobacterium</taxon>
    </lineage>
</organism>
<feature type="transmembrane region" description="Helical" evidence="2">
    <location>
        <begin position="471"/>
        <end position="492"/>
    </location>
</feature>
<sequence>MPAPAAAPRSSSTARTGRCVLSSPRAPNRSAPPDSPLGGRLSNGSIAGGRVSSRNGDTPDFGLPAASTASGQEPPAGSQPGDSPGEPFLPPVARPAATRPGLSRPGASRPGAARIVTTRTTAAPVTPAATAPKPAKSGKPAVPRTARSRPPSVRRRDIQGLRALAVIAVICDHVIGWPTGGFAGVDIFFVISGFLITGILLREHEATGRISLRTFYGNRMRRILPAAALVLAVTVAVGYFLFNQTRALTTAWDALSSLLFVANWRFTAVGTDYFHATASPSVLQHYWSLSVEEQFYLVWPWLLLLVLFLATRRSRTPGRGRRAVVILAAVVVVGSFGYAVWETATNPTVAYFSTFSRIWELGVGAILAAALPLLARMPAGARVILGWVGLAGIVGSFFVVSGSLPFPGPWAVLPVAATALVIAAGAGGPQRHLVVLTNPVSVYLGNISYSLYLWHFPVFIFLTLLLPDQTVQTTLLIVGTTAAVAVVSYHLVEQPLHSSPWLRGVARAGGERRSAWRSWRENFGTQFILSSMGAFVIVVVVAVSFQVHDRPLTPMAAPVASAASDVNPSVQLQADLAAAAAATAWPDNLSPSLDRAMALTSNDNPARACFDTGNTPDFGRCTWGDGNAPNHMYLVGDSEALSYAPAFKEIAEASDGQWKITTIGLYGCRFTAVDVANDGAGVMDACPQRKLDIKNAIADDDPQLVVVANAFALGQDTNRTPLSVADMVASTAAETAGYDAAGKIVYLAPPPLGAELGQCYSQVSSPQNCNTGIGQAWQAFATATAAAATASGDFYVSSLGFSCADSICPAFSGTIPTKYDTVHMTPAYAEHVAPAIRFELGALGLM</sequence>
<protein>
    <submittedName>
        <fullName evidence="5">Acyltransferase</fullName>
    </submittedName>
</protein>
<proteinExistence type="predicted"/>
<feature type="transmembrane region" description="Helical" evidence="2">
    <location>
        <begin position="440"/>
        <end position="465"/>
    </location>
</feature>
<dbReference type="PANTHER" id="PTHR23028">
    <property type="entry name" value="ACETYLTRANSFERASE"/>
    <property type="match status" value="1"/>
</dbReference>